<gene>
    <name evidence="1" type="ORF">V1525DRAFT_399240</name>
</gene>
<reference evidence="2" key="1">
    <citation type="journal article" date="2024" name="Front. Bioeng. Biotechnol.">
        <title>Genome-scale model development and genomic sequencing of the oleaginous clade Lipomyces.</title>
        <authorList>
            <person name="Czajka J.J."/>
            <person name="Han Y."/>
            <person name="Kim J."/>
            <person name="Mondo S.J."/>
            <person name="Hofstad B.A."/>
            <person name="Robles A."/>
            <person name="Haridas S."/>
            <person name="Riley R."/>
            <person name="LaButti K."/>
            <person name="Pangilinan J."/>
            <person name="Andreopoulos W."/>
            <person name="Lipzen A."/>
            <person name="Yan J."/>
            <person name="Wang M."/>
            <person name="Ng V."/>
            <person name="Grigoriev I.V."/>
            <person name="Spatafora J.W."/>
            <person name="Magnuson J.K."/>
            <person name="Baker S.E."/>
            <person name="Pomraning K.R."/>
        </authorList>
    </citation>
    <scope>NUCLEOTIDE SEQUENCE [LARGE SCALE GENOMIC DNA]</scope>
    <source>
        <strain evidence="2">CBS 7786</strain>
    </source>
</reference>
<evidence type="ECO:0000313" key="2">
    <source>
        <dbReference type="Proteomes" id="UP001433508"/>
    </source>
</evidence>
<sequence>MARTRSHRPWHRHAIVSSPALLTLLSFVPRPATASTNSFHLSSNYYIQASDNSFYKAIVSDTVAPSNSTLTTNIRNGSILQLSTPPANAAIILGHDNTIYAFYGICGSAIQVATFDDKSNAWTDLTVTDAPSYRAGSILFMDTSSSIYVFGGCCSGTAANSVVYYNTLSAFDINTRAFTQPSNSNPPVALSNASAMTTGSDTTILLGGRAGEGWIGMNQLAIWQDSSWSYRTVQNSTSVDSRTDPIVVLNGSGTKVLVSGGWVEGRQANPTLLVLELSDANNDAWFWDMPKLGNFPSLQGAVMLPSDILLGITSGSEPETLLLNTSSWTYLSTYAQSAATTSTATPSHGRLSSGSVAAISTSTVIAAIVLLVTILALVYKRRRRARPLGPLTPQSDQGAFLFPTRHGASQLDSDRASDAGSVKSWTERRKSWIKKYSDIFGPINNDNDDNDPASAPPPEDSDPARNSGSKLFAIGRNSLRSFQSLRPSSKWTDASKLTGDNRSTGDRRSGNLRGFRRRSSGGHSLGLGLLSSTNGSSSSGGGGKTKMENDDDIYELFKDREVQVLVSTTRRGKLRITNPDDDVNESDEADGMDEKSDPSLSRLNSTSSKTRWLVGNEQNEQK</sequence>
<comment type="caution">
    <text evidence="1">The sequence shown here is derived from an EMBL/GenBank/DDBJ whole genome shotgun (WGS) entry which is preliminary data.</text>
</comment>
<name>A0ACC3T5A2_LIPKO</name>
<evidence type="ECO:0000313" key="1">
    <source>
        <dbReference type="EMBL" id="KAK9239128.1"/>
    </source>
</evidence>
<dbReference type="Proteomes" id="UP001433508">
    <property type="component" value="Unassembled WGS sequence"/>
</dbReference>
<accession>A0ACC3T5A2</accession>
<organism evidence="1 2">
    <name type="scientific">Lipomyces kononenkoae</name>
    <name type="common">Yeast</name>
    <dbReference type="NCBI Taxonomy" id="34357"/>
    <lineage>
        <taxon>Eukaryota</taxon>
        <taxon>Fungi</taxon>
        <taxon>Dikarya</taxon>
        <taxon>Ascomycota</taxon>
        <taxon>Saccharomycotina</taxon>
        <taxon>Lipomycetes</taxon>
        <taxon>Lipomycetales</taxon>
        <taxon>Lipomycetaceae</taxon>
        <taxon>Lipomyces</taxon>
    </lineage>
</organism>
<protein>
    <submittedName>
        <fullName evidence="1">Uncharacterized protein</fullName>
    </submittedName>
</protein>
<proteinExistence type="predicted"/>
<dbReference type="EMBL" id="MU971349">
    <property type="protein sequence ID" value="KAK9239128.1"/>
    <property type="molecule type" value="Genomic_DNA"/>
</dbReference>
<keyword evidence="2" id="KW-1185">Reference proteome</keyword>